<sequence length="36" mass="3634">MEDDAPVIYGLEFQVGAGGGGSVQAFSSCRSRCAAP</sequence>
<dbReference type="AlphaFoldDB" id="A0A8C9G3N2"/>
<name>A0A8C9G3N2_PAVCR</name>
<evidence type="ECO:0000313" key="2">
    <source>
        <dbReference type="Proteomes" id="UP000694428"/>
    </source>
</evidence>
<dbReference type="Proteomes" id="UP000694428">
    <property type="component" value="Unplaced"/>
</dbReference>
<reference evidence="1" key="1">
    <citation type="submission" date="2025-08" db="UniProtKB">
        <authorList>
            <consortium name="Ensembl"/>
        </authorList>
    </citation>
    <scope>IDENTIFICATION</scope>
</reference>
<dbReference type="Ensembl" id="ENSPSTT00000024734.1">
    <property type="protein sequence ID" value="ENSPSTP00000023508.1"/>
    <property type="gene ID" value="ENSPSTG00000017310.1"/>
</dbReference>
<organism evidence="1 2">
    <name type="scientific">Pavo cristatus</name>
    <name type="common">Indian peafowl</name>
    <name type="synonym">Blue peafowl</name>
    <dbReference type="NCBI Taxonomy" id="9049"/>
    <lineage>
        <taxon>Eukaryota</taxon>
        <taxon>Metazoa</taxon>
        <taxon>Chordata</taxon>
        <taxon>Craniata</taxon>
        <taxon>Vertebrata</taxon>
        <taxon>Euteleostomi</taxon>
        <taxon>Archelosauria</taxon>
        <taxon>Archosauria</taxon>
        <taxon>Dinosauria</taxon>
        <taxon>Saurischia</taxon>
        <taxon>Theropoda</taxon>
        <taxon>Coelurosauria</taxon>
        <taxon>Aves</taxon>
        <taxon>Neognathae</taxon>
        <taxon>Galloanserae</taxon>
        <taxon>Galliformes</taxon>
        <taxon>Phasianidae</taxon>
        <taxon>Phasianinae</taxon>
        <taxon>Pavo</taxon>
    </lineage>
</organism>
<protein>
    <submittedName>
        <fullName evidence="1">Uncharacterized protein</fullName>
    </submittedName>
</protein>
<keyword evidence="2" id="KW-1185">Reference proteome</keyword>
<accession>A0A8C9G3N2</accession>
<reference evidence="1" key="2">
    <citation type="submission" date="2025-09" db="UniProtKB">
        <authorList>
            <consortium name="Ensembl"/>
        </authorList>
    </citation>
    <scope>IDENTIFICATION</scope>
</reference>
<evidence type="ECO:0000313" key="1">
    <source>
        <dbReference type="Ensembl" id="ENSPSTP00000023508.1"/>
    </source>
</evidence>
<proteinExistence type="predicted"/>